<gene>
    <name evidence="2" type="ORF">FOZ60_004138</name>
</gene>
<accession>A0A7J6NTW4</accession>
<name>A0A7J6NTW4_PEROL</name>
<feature type="signal peptide" evidence="1">
    <location>
        <begin position="1"/>
        <end position="19"/>
    </location>
</feature>
<reference evidence="2 3" key="1">
    <citation type="submission" date="2020-04" db="EMBL/GenBank/DDBJ databases">
        <title>Perkinsus olseni comparative genomics.</title>
        <authorList>
            <person name="Bogema D.R."/>
        </authorList>
    </citation>
    <scope>NUCLEOTIDE SEQUENCE [LARGE SCALE GENOMIC DNA]</scope>
    <source>
        <strain evidence="2">00978-12</strain>
    </source>
</reference>
<sequence length="582" mass="64196">MAIIQTLLISALLLASANGQLPGLYTTDAAPGFFAAIKINEDRSLTVIYRCSVNDDTNLYAGPYGLSRVSLSGENSIIGDVPAEIRQRCPHVGLVDGDFHILHFEASKLTVPIEGEARVLSRRYAAPKHGYRTQELDIELKILDGVQGTMTFICGANKASRISAHLDYNYDESKYEVKELSKWEVLRDNLQRSCGINLSTDDCRTVVFNTPTTAVTQFRVKLTDFLALQKQVGALTAALASKQDRVIFKETDGTETSITDYLTKVGQRVNTMEQGLIAVTNEVKAMESWDGSLDSKIDSQSHLLRSIAEAVQAKPLAVSSRSLPQQSADPVCEVVMSPTNSLADSAENLPPAVVKVCALLGVKDSTLLRFLPDAEIDKYCSKFVGHGAAATTSSDFGAVSFASGDDHTADEVPTMSRMLQIVKSIKLPNERCYEGYQDDRLGVDYLRSTYSASDDPSFLEDRISSLRQKGDENVFQYLDRLNVVVAQARLCGLNVSEAQVCKYYRQVAASKLATELYNFGRLNGTRFQEDRDDKTTSTGLLSGVTVIEILAISSTFLYNKSRMVWLLRNNIICCYWSSFGRW</sequence>
<keyword evidence="1" id="KW-0732">Signal</keyword>
<organism evidence="2 3">
    <name type="scientific">Perkinsus olseni</name>
    <name type="common">Perkinsus atlanticus</name>
    <dbReference type="NCBI Taxonomy" id="32597"/>
    <lineage>
        <taxon>Eukaryota</taxon>
        <taxon>Sar</taxon>
        <taxon>Alveolata</taxon>
        <taxon>Perkinsozoa</taxon>
        <taxon>Perkinsea</taxon>
        <taxon>Perkinsida</taxon>
        <taxon>Perkinsidae</taxon>
        <taxon>Perkinsus</taxon>
    </lineage>
</organism>
<comment type="caution">
    <text evidence="2">The sequence shown here is derived from an EMBL/GenBank/DDBJ whole genome shotgun (WGS) entry which is preliminary data.</text>
</comment>
<feature type="chain" id="PRO_5029657609" evidence="1">
    <location>
        <begin position="20"/>
        <end position="582"/>
    </location>
</feature>
<evidence type="ECO:0000313" key="2">
    <source>
        <dbReference type="EMBL" id="KAF4687314.1"/>
    </source>
</evidence>
<dbReference type="AlphaFoldDB" id="A0A7J6NTW4"/>
<dbReference type="Proteomes" id="UP000541610">
    <property type="component" value="Unassembled WGS sequence"/>
</dbReference>
<proteinExistence type="predicted"/>
<evidence type="ECO:0000313" key="3">
    <source>
        <dbReference type="Proteomes" id="UP000541610"/>
    </source>
</evidence>
<evidence type="ECO:0000256" key="1">
    <source>
        <dbReference type="SAM" id="SignalP"/>
    </source>
</evidence>
<protein>
    <submittedName>
        <fullName evidence="2">Uncharacterized protein</fullName>
    </submittedName>
</protein>
<dbReference type="EMBL" id="JABANP010000190">
    <property type="protein sequence ID" value="KAF4687314.1"/>
    <property type="molecule type" value="Genomic_DNA"/>
</dbReference>